<dbReference type="OrthoDB" id="9880441at2759"/>
<keyword evidence="9 11" id="KW-0862">Zinc</keyword>
<dbReference type="Gene3D" id="2.30.250.10">
    <property type="entry name" value="Aminopeptidase i, Domain 2"/>
    <property type="match status" value="1"/>
</dbReference>
<evidence type="ECO:0000256" key="2">
    <source>
        <dbReference type="ARBA" id="ARBA00001947"/>
    </source>
</evidence>
<dbReference type="AlphaFoldDB" id="A0A316U3P7"/>
<dbReference type="FunFam" id="2.30.250.10:FF:000001">
    <property type="entry name" value="Aspartyl aminopeptidase 1"/>
    <property type="match status" value="1"/>
</dbReference>
<dbReference type="RefSeq" id="XP_025346598.1">
    <property type="nucleotide sequence ID" value="XM_025493597.1"/>
</dbReference>
<gene>
    <name evidence="12" type="ORF">BCV69DRAFT_287959</name>
</gene>
<evidence type="ECO:0000256" key="11">
    <source>
        <dbReference type="RuleBase" id="RU004386"/>
    </source>
</evidence>
<dbReference type="InterPro" id="IPR001948">
    <property type="entry name" value="Peptidase_M18"/>
</dbReference>
<dbReference type="GO" id="GO:0008270">
    <property type="term" value="F:zinc ion binding"/>
    <property type="evidence" value="ECO:0007669"/>
    <property type="project" value="InterPro"/>
</dbReference>
<evidence type="ECO:0000256" key="7">
    <source>
        <dbReference type="ARBA" id="ARBA00022723"/>
    </source>
</evidence>
<comment type="similarity">
    <text evidence="3 11">Belongs to the peptidase M18 family.</text>
</comment>
<keyword evidence="8 11" id="KW-0378">Hydrolase</keyword>
<evidence type="ECO:0000256" key="8">
    <source>
        <dbReference type="ARBA" id="ARBA00022801"/>
    </source>
</evidence>
<name>A0A316U3P7_9BASI</name>
<organism evidence="12 13">
    <name type="scientific">Pseudomicrostroma glucosiphilum</name>
    <dbReference type="NCBI Taxonomy" id="1684307"/>
    <lineage>
        <taxon>Eukaryota</taxon>
        <taxon>Fungi</taxon>
        <taxon>Dikarya</taxon>
        <taxon>Basidiomycota</taxon>
        <taxon>Ustilaginomycotina</taxon>
        <taxon>Exobasidiomycetes</taxon>
        <taxon>Microstromatales</taxon>
        <taxon>Microstromatales incertae sedis</taxon>
        <taxon>Pseudomicrostroma</taxon>
    </lineage>
</organism>
<keyword evidence="7 11" id="KW-0479">Metal-binding</keyword>
<comment type="catalytic activity">
    <reaction evidence="1">
        <text>Release of an N-terminal aspartate or glutamate from a peptide, with a preference for aspartate.</text>
        <dbReference type="EC" id="3.4.11.21"/>
    </reaction>
</comment>
<dbReference type="Gene3D" id="3.40.630.10">
    <property type="entry name" value="Zn peptidases"/>
    <property type="match status" value="1"/>
</dbReference>
<keyword evidence="13" id="KW-1185">Reference proteome</keyword>
<dbReference type="EMBL" id="KZ819331">
    <property type="protein sequence ID" value="PWN19438.1"/>
    <property type="molecule type" value="Genomic_DNA"/>
</dbReference>
<evidence type="ECO:0000256" key="10">
    <source>
        <dbReference type="ARBA" id="ARBA00023049"/>
    </source>
</evidence>
<dbReference type="EC" id="3.4.11.21" evidence="4"/>
<keyword evidence="6 11" id="KW-0645">Protease</keyword>
<evidence type="ECO:0000313" key="12">
    <source>
        <dbReference type="EMBL" id="PWN19438.1"/>
    </source>
</evidence>
<dbReference type="PANTHER" id="PTHR28570">
    <property type="entry name" value="ASPARTYL AMINOPEPTIDASE"/>
    <property type="match status" value="1"/>
</dbReference>
<keyword evidence="5 11" id="KW-0031">Aminopeptidase</keyword>
<evidence type="ECO:0000256" key="4">
    <source>
        <dbReference type="ARBA" id="ARBA00011965"/>
    </source>
</evidence>
<evidence type="ECO:0000256" key="9">
    <source>
        <dbReference type="ARBA" id="ARBA00022833"/>
    </source>
</evidence>
<dbReference type="GeneID" id="37015331"/>
<dbReference type="Proteomes" id="UP000245942">
    <property type="component" value="Unassembled WGS sequence"/>
</dbReference>
<dbReference type="SUPFAM" id="SSF53187">
    <property type="entry name" value="Zn-dependent exopeptidases"/>
    <property type="match status" value="1"/>
</dbReference>
<dbReference type="STRING" id="1684307.A0A316U3P7"/>
<dbReference type="CDD" id="cd05658">
    <property type="entry name" value="M18_DAP"/>
    <property type="match status" value="1"/>
</dbReference>
<protein>
    <recommendedName>
        <fullName evidence="4">aspartyl aminopeptidase</fullName>
        <ecNumber evidence="4">3.4.11.21</ecNumber>
    </recommendedName>
</protein>
<comment type="cofactor">
    <cofactor evidence="2">
        <name>Zn(2+)</name>
        <dbReference type="ChEBI" id="CHEBI:29105"/>
    </cofactor>
</comment>
<dbReference type="GO" id="GO:0004177">
    <property type="term" value="F:aminopeptidase activity"/>
    <property type="evidence" value="ECO:0007669"/>
    <property type="project" value="UniProtKB-KW"/>
</dbReference>
<accession>A0A316U3P7</accession>
<dbReference type="PANTHER" id="PTHR28570:SF3">
    <property type="entry name" value="ASPARTYL AMINOPEPTIDASE"/>
    <property type="match status" value="1"/>
</dbReference>
<sequence length="507" mass="54463">MTNTSASYSTSSAPAPPASALDFIKYVDASPDPFNAVHTSSLLLEAAGFKKLKESEAWDHHLQRGGKYYYTRNQSALVAFAVGGDFTPGQGGVHVVGAHTDSPCFKLKPVTKKEKAGFIQVGVETYGGGLWSTWWDRDLGLSGRVIVAGDASQDCSTFHSKLVHINRPILRIPNLAIHLNRSANDGYKANVEDNMVPILGLVSDQLNAKSADSAGAEAEGAAGVVGTPTMQSKHHSTLLNILAEELSVSPEQIQDFELSLFDTQGASIGGAHNEFINSARLDNLMSCFCATTALISSLTPESTNLSTSGAIRAICLFDNEEVGSVSNHGAESNMLPSLIRRLAGIQVNGVRAFQGAGDGYDAALAKSFLISSDMAHSIHPNYTSYYEANNSAKLNEGVVVKTNYKQRYASTAVTTFLVRRWARLARSSSPSGVPLQEFSMRNDMPCGSTIGPLLSKNGIRTLDLGIPQLAMHSIREMCGTRDVDHLINLFESFWERGDEVLGSLDVD</sequence>
<reference evidence="12 13" key="1">
    <citation type="journal article" date="2018" name="Mol. Biol. Evol.">
        <title>Broad Genomic Sampling Reveals a Smut Pathogenic Ancestry of the Fungal Clade Ustilaginomycotina.</title>
        <authorList>
            <person name="Kijpornyongpan T."/>
            <person name="Mondo S.J."/>
            <person name="Barry K."/>
            <person name="Sandor L."/>
            <person name="Lee J."/>
            <person name="Lipzen A."/>
            <person name="Pangilinan J."/>
            <person name="LaButti K."/>
            <person name="Hainaut M."/>
            <person name="Henrissat B."/>
            <person name="Grigoriev I.V."/>
            <person name="Spatafora J.W."/>
            <person name="Aime M.C."/>
        </authorList>
    </citation>
    <scope>NUCLEOTIDE SEQUENCE [LARGE SCALE GENOMIC DNA]</scope>
    <source>
        <strain evidence="12 13">MCA 4718</strain>
    </source>
</reference>
<dbReference type="Pfam" id="PF02127">
    <property type="entry name" value="Peptidase_M18"/>
    <property type="match status" value="1"/>
</dbReference>
<evidence type="ECO:0000313" key="13">
    <source>
        <dbReference type="Proteomes" id="UP000245942"/>
    </source>
</evidence>
<dbReference type="SUPFAM" id="SSF101821">
    <property type="entry name" value="Aminopeptidase/glucanase lid domain"/>
    <property type="match status" value="1"/>
</dbReference>
<evidence type="ECO:0000256" key="1">
    <source>
        <dbReference type="ARBA" id="ARBA00001335"/>
    </source>
</evidence>
<dbReference type="NCBIfam" id="NF002759">
    <property type="entry name" value="PRK02813.1"/>
    <property type="match status" value="1"/>
</dbReference>
<dbReference type="GO" id="GO:0000324">
    <property type="term" value="C:fungal-type vacuole"/>
    <property type="evidence" value="ECO:0007669"/>
    <property type="project" value="TreeGrafter"/>
</dbReference>
<dbReference type="PRINTS" id="PR00932">
    <property type="entry name" value="AMINO1PTASE"/>
</dbReference>
<evidence type="ECO:0000256" key="3">
    <source>
        <dbReference type="ARBA" id="ARBA00008290"/>
    </source>
</evidence>
<evidence type="ECO:0000256" key="6">
    <source>
        <dbReference type="ARBA" id="ARBA00022670"/>
    </source>
</evidence>
<dbReference type="GO" id="GO:0006508">
    <property type="term" value="P:proteolysis"/>
    <property type="evidence" value="ECO:0007669"/>
    <property type="project" value="UniProtKB-KW"/>
</dbReference>
<dbReference type="InterPro" id="IPR023358">
    <property type="entry name" value="Peptidase_M18_dom2"/>
</dbReference>
<evidence type="ECO:0000256" key="5">
    <source>
        <dbReference type="ARBA" id="ARBA00022438"/>
    </source>
</evidence>
<dbReference type="GO" id="GO:0008237">
    <property type="term" value="F:metallopeptidase activity"/>
    <property type="evidence" value="ECO:0007669"/>
    <property type="project" value="UniProtKB-KW"/>
</dbReference>
<proteinExistence type="inferred from homology"/>
<keyword evidence="10 11" id="KW-0482">Metalloprotease</keyword>